<dbReference type="GO" id="GO:0006508">
    <property type="term" value="P:proteolysis"/>
    <property type="evidence" value="ECO:0007669"/>
    <property type="project" value="InterPro"/>
</dbReference>
<name>A0A0D7ANA4_9AGAR</name>
<dbReference type="AlphaFoldDB" id="A0A0D7ANA4"/>
<dbReference type="PROSITE" id="PS00141">
    <property type="entry name" value="ASP_PROTEASE"/>
    <property type="match status" value="1"/>
</dbReference>
<gene>
    <name evidence="3" type="ORF">FISHEDRAFT_55213</name>
</gene>
<reference evidence="3 4" key="1">
    <citation type="journal article" date="2015" name="Fungal Genet. Biol.">
        <title>Evolution of novel wood decay mechanisms in Agaricales revealed by the genome sequences of Fistulina hepatica and Cylindrobasidium torrendii.</title>
        <authorList>
            <person name="Floudas D."/>
            <person name="Held B.W."/>
            <person name="Riley R."/>
            <person name="Nagy L.G."/>
            <person name="Koehler G."/>
            <person name="Ransdell A.S."/>
            <person name="Younus H."/>
            <person name="Chow J."/>
            <person name="Chiniquy J."/>
            <person name="Lipzen A."/>
            <person name="Tritt A."/>
            <person name="Sun H."/>
            <person name="Haridas S."/>
            <person name="LaButti K."/>
            <person name="Ohm R.A."/>
            <person name="Kues U."/>
            <person name="Blanchette R.A."/>
            <person name="Grigoriev I.V."/>
            <person name="Minto R.E."/>
            <person name="Hibbett D.S."/>
        </authorList>
    </citation>
    <scope>NUCLEOTIDE SEQUENCE [LARGE SCALE GENOMIC DNA]</scope>
    <source>
        <strain evidence="3 4">ATCC 64428</strain>
    </source>
</reference>
<feature type="compositionally biased region" description="Basic and acidic residues" evidence="2">
    <location>
        <begin position="467"/>
        <end position="476"/>
    </location>
</feature>
<keyword evidence="1" id="KW-0378">Hydrolase</keyword>
<keyword evidence="4" id="KW-1185">Reference proteome</keyword>
<keyword evidence="1" id="KW-0645">Protease</keyword>
<dbReference type="SUPFAM" id="SSF50630">
    <property type="entry name" value="Acid proteases"/>
    <property type="match status" value="1"/>
</dbReference>
<dbReference type="EMBL" id="KN881618">
    <property type="protein sequence ID" value="KIY53345.1"/>
    <property type="molecule type" value="Genomic_DNA"/>
</dbReference>
<protein>
    <submittedName>
        <fullName evidence="3">Uncharacterized protein</fullName>
    </submittedName>
</protein>
<proteinExistence type="predicted"/>
<evidence type="ECO:0000256" key="1">
    <source>
        <dbReference type="ARBA" id="ARBA00022750"/>
    </source>
</evidence>
<evidence type="ECO:0000313" key="4">
    <source>
        <dbReference type="Proteomes" id="UP000054144"/>
    </source>
</evidence>
<keyword evidence="1" id="KW-0064">Aspartyl protease</keyword>
<feature type="region of interest" description="Disordered" evidence="2">
    <location>
        <begin position="454"/>
        <end position="523"/>
    </location>
</feature>
<organism evidence="3 4">
    <name type="scientific">Fistulina hepatica ATCC 64428</name>
    <dbReference type="NCBI Taxonomy" id="1128425"/>
    <lineage>
        <taxon>Eukaryota</taxon>
        <taxon>Fungi</taxon>
        <taxon>Dikarya</taxon>
        <taxon>Basidiomycota</taxon>
        <taxon>Agaricomycotina</taxon>
        <taxon>Agaricomycetes</taxon>
        <taxon>Agaricomycetidae</taxon>
        <taxon>Agaricales</taxon>
        <taxon>Fistulinaceae</taxon>
        <taxon>Fistulina</taxon>
    </lineage>
</organism>
<accession>A0A0D7ANA4</accession>
<evidence type="ECO:0000313" key="3">
    <source>
        <dbReference type="EMBL" id="KIY53345.1"/>
    </source>
</evidence>
<dbReference type="GO" id="GO:0004190">
    <property type="term" value="F:aspartic-type endopeptidase activity"/>
    <property type="evidence" value="ECO:0007669"/>
    <property type="project" value="UniProtKB-KW"/>
</dbReference>
<feature type="compositionally biased region" description="Gly residues" evidence="2">
    <location>
        <begin position="514"/>
        <end position="523"/>
    </location>
</feature>
<dbReference type="InterPro" id="IPR021109">
    <property type="entry name" value="Peptidase_aspartic_dom_sf"/>
</dbReference>
<evidence type="ECO:0000256" key="2">
    <source>
        <dbReference type="SAM" id="MobiDB-lite"/>
    </source>
</evidence>
<sequence length="523" mass="58943">MYSPGRTPVLRVSHRSIAALRDIKYQDLLTVISVSENFPGYHDYISCCNLKYAKANNQRLIFQFEWDTGLMASLSWVWGSKRPCRIIDYNASDGMFKLLPLRENDARTDRFIYPWDGRMGDATSFQSQMSDTGPRCLPPRTLDFKQTYVASPVCGVKKHVDFSIRTTREDFPLPRVEVGLAVAASAGWVDNHGIDGVFGLSPLMIDGDPDIKGTWLQHVVGFGEDQPMFWFSLQNGVERLHFGDYNFDLMQSVTNMQCIPLLHEQSDDQFWTCRLLKICVRRRDQGRTENNTRIFSTNLDINGDPRSKRDVNLPGYRCLFDTGASMSYIRKDDMDWIRERALAEGVRTWGGVTEQDGVENRDPIFIDTVQASARALCLELFFVDSLVEETEVIVGPIMFEDFTMGPEVHPDEASTAKLFRIQYFGVGCGVPDFPEDGFHDVLLGLSSDSWKRNGGRAVSTDGDLDEPTSRSREPALRIRFGQRRTNKGGRAVPTDSDLGEPTSRNHDLATQGQNGNGNQGIAL</sequence>
<dbReference type="Gene3D" id="2.40.70.10">
    <property type="entry name" value="Acid Proteases"/>
    <property type="match status" value="1"/>
</dbReference>
<dbReference type="InterPro" id="IPR001969">
    <property type="entry name" value="Aspartic_peptidase_AS"/>
</dbReference>
<dbReference type="Proteomes" id="UP000054144">
    <property type="component" value="Unassembled WGS sequence"/>
</dbReference>